<dbReference type="Proteomes" id="UP000051162">
    <property type="component" value="Unassembled WGS sequence"/>
</dbReference>
<evidence type="ECO:0000313" key="1">
    <source>
        <dbReference type="EMBL" id="KRK76519.1"/>
    </source>
</evidence>
<proteinExistence type="predicted"/>
<dbReference type="AlphaFoldDB" id="A0A0R1KC43"/>
<dbReference type="EMBL" id="AZDT01000018">
    <property type="protein sequence ID" value="KRK76519.1"/>
    <property type="molecule type" value="Genomic_DNA"/>
</dbReference>
<evidence type="ECO:0000313" key="2">
    <source>
        <dbReference type="Proteomes" id="UP000051162"/>
    </source>
</evidence>
<name>A0A0R1KC43_9LACO</name>
<protein>
    <submittedName>
        <fullName evidence="1">Uncharacterized protein</fullName>
    </submittedName>
</protein>
<dbReference type="PATRIC" id="fig|1423773.3.peg.1398"/>
<organism evidence="1 2">
    <name type="scientific">Levilactobacillus namurensis DSM 19117</name>
    <dbReference type="NCBI Taxonomy" id="1423773"/>
    <lineage>
        <taxon>Bacteria</taxon>
        <taxon>Bacillati</taxon>
        <taxon>Bacillota</taxon>
        <taxon>Bacilli</taxon>
        <taxon>Lactobacillales</taxon>
        <taxon>Lactobacillaceae</taxon>
        <taxon>Levilactobacillus</taxon>
    </lineage>
</organism>
<accession>A0A0R1KC43</accession>
<comment type="caution">
    <text evidence="1">The sequence shown here is derived from an EMBL/GenBank/DDBJ whole genome shotgun (WGS) entry which is preliminary data.</text>
</comment>
<keyword evidence="2" id="KW-1185">Reference proteome</keyword>
<sequence length="97" mass="11047">MGTTFSQPTFKKRAMTIISPFINEPFVQQLVCVNYDPQRRDPADCSVVLYSKSHQFLALKDCSGEEAHQPQNILQLSDANEVFHTDVDADSIFLHQF</sequence>
<gene>
    <name evidence="1" type="ORF">FD30_GL001364</name>
</gene>
<reference evidence="1 2" key="1">
    <citation type="journal article" date="2015" name="Genome Announc.">
        <title>Expanding the biotechnology potential of lactobacilli through comparative genomics of 213 strains and associated genera.</title>
        <authorList>
            <person name="Sun Z."/>
            <person name="Harris H.M."/>
            <person name="McCann A."/>
            <person name="Guo C."/>
            <person name="Argimon S."/>
            <person name="Zhang W."/>
            <person name="Yang X."/>
            <person name="Jeffery I.B."/>
            <person name="Cooney J.C."/>
            <person name="Kagawa T.F."/>
            <person name="Liu W."/>
            <person name="Song Y."/>
            <person name="Salvetti E."/>
            <person name="Wrobel A."/>
            <person name="Rasinkangas P."/>
            <person name="Parkhill J."/>
            <person name="Rea M.C."/>
            <person name="O'Sullivan O."/>
            <person name="Ritari J."/>
            <person name="Douillard F.P."/>
            <person name="Paul Ross R."/>
            <person name="Yang R."/>
            <person name="Briner A.E."/>
            <person name="Felis G.E."/>
            <person name="de Vos W.M."/>
            <person name="Barrangou R."/>
            <person name="Klaenhammer T.R."/>
            <person name="Caufield P.W."/>
            <person name="Cui Y."/>
            <person name="Zhang H."/>
            <person name="O'Toole P.W."/>
        </authorList>
    </citation>
    <scope>NUCLEOTIDE SEQUENCE [LARGE SCALE GENOMIC DNA]</scope>
    <source>
        <strain evidence="1 2">DSM 19117</strain>
    </source>
</reference>